<feature type="signal peptide" evidence="2">
    <location>
        <begin position="1"/>
        <end position="26"/>
    </location>
</feature>
<dbReference type="Gene3D" id="3.40.190.150">
    <property type="entry name" value="Bordetella uptake gene, domain 1"/>
    <property type="match status" value="1"/>
</dbReference>
<dbReference type="EMBL" id="CP007490">
    <property type="protein sequence ID" value="AIC46887.1"/>
    <property type="molecule type" value="Genomic_DNA"/>
</dbReference>
<evidence type="ECO:0000256" key="1">
    <source>
        <dbReference type="ARBA" id="ARBA00006987"/>
    </source>
</evidence>
<dbReference type="RefSeq" id="WP_038501542.1">
    <property type="nucleotide sequence ID" value="NZ_CP007490.1"/>
</dbReference>
<dbReference type="PANTHER" id="PTHR42928:SF3">
    <property type="entry name" value="UPF0065 PROTEIN YFLP"/>
    <property type="match status" value="1"/>
</dbReference>
<evidence type="ECO:0000313" key="4">
    <source>
        <dbReference type="Proteomes" id="UP000067708"/>
    </source>
</evidence>
<feature type="chain" id="PRO_5001583938" evidence="2">
    <location>
        <begin position="27"/>
        <end position="372"/>
    </location>
</feature>
<dbReference type="Gene3D" id="3.40.190.10">
    <property type="entry name" value="Periplasmic binding protein-like II"/>
    <property type="match status" value="1"/>
</dbReference>
<dbReference type="Pfam" id="PF03401">
    <property type="entry name" value="TctC"/>
    <property type="match status" value="1"/>
</dbReference>
<dbReference type="PANTHER" id="PTHR42928">
    <property type="entry name" value="TRICARBOXYLATE-BINDING PROTEIN"/>
    <property type="match status" value="1"/>
</dbReference>
<evidence type="ECO:0000313" key="3">
    <source>
        <dbReference type="EMBL" id="AIC46887.1"/>
    </source>
</evidence>
<protein>
    <submittedName>
        <fullName evidence="3">Uncharacterized protein</fullName>
    </submittedName>
</protein>
<accession>A0A060JE77</accession>
<dbReference type="AlphaFoldDB" id="A0A060JE77"/>
<dbReference type="InterPro" id="IPR042100">
    <property type="entry name" value="Bug_dom1"/>
</dbReference>
<dbReference type="InterPro" id="IPR005064">
    <property type="entry name" value="BUG"/>
</dbReference>
<reference evidence="3 4" key="1">
    <citation type="journal article" date="2014" name="Int. J. Syst. Evol. Microbiol.">
        <title>Rhodoluna lacicola gen. nov., sp. nov., a planktonic freshwater bacterium with stream-lined genome.</title>
        <authorList>
            <person name="Hahn M."/>
            <person name="Schmidt J."/>
            <person name="Taipale S.J."/>
            <person name="Doolittle W.F."/>
            <person name="Koll U."/>
        </authorList>
    </citation>
    <scope>NUCLEOTIDE SEQUENCE [LARGE SCALE GENOMIC DNA]</scope>
    <source>
        <strain evidence="3 4">MWH-Ta8</strain>
    </source>
</reference>
<evidence type="ECO:0000256" key="2">
    <source>
        <dbReference type="SAM" id="SignalP"/>
    </source>
</evidence>
<gene>
    <name evidence="3" type="ORF">Rhola_00000560</name>
</gene>
<dbReference type="OrthoDB" id="9780943at2"/>
<keyword evidence="4" id="KW-1185">Reference proteome</keyword>
<proteinExistence type="inferred from homology"/>
<dbReference type="HOGENOM" id="CLU_045683_1_0_11"/>
<name>A0A060JE77_9MICO</name>
<keyword evidence="2" id="KW-0732">Signal</keyword>
<dbReference type="eggNOG" id="COG3181">
    <property type="taxonomic scope" value="Bacteria"/>
</dbReference>
<dbReference type="STRING" id="529884.Rhola_00000560"/>
<dbReference type="Proteomes" id="UP000067708">
    <property type="component" value="Chromosome"/>
</dbReference>
<organism evidence="3 4">
    <name type="scientific">Rhodoluna lacicola</name>
    <dbReference type="NCBI Taxonomy" id="529884"/>
    <lineage>
        <taxon>Bacteria</taxon>
        <taxon>Bacillati</taxon>
        <taxon>Actinomycetota</taxon>
        <taxon>Actinomycetes</taxon>
        <taxon>Micrococcales</taxon>
        <taxon>Microbacteriaceae</taxon>
        <taxon>Luna cluster</taxon>
        <taxon>Luna-1 subcluster</taxon>
        <taxon>Rhodoluna</taxon>
    </lineage>
</organism>
<dbReference type="KEGG" id="rla:Rhola_00000560"/>
<sequence>MKKFTIVATALALAASSMSLAPAANAAAVPAAKASVLKECSKLGEVAKKKGADGSDLFCIKATKGGMKGKQVWQYKKLPVIKNLDVIVPNSLTSGFGGFGKAIADALKAEGLTDAEPVLTSKPTPYSNSLKYVNEEMAGKAGKLAVTGFAQVGGAFTAKAGSLVSDGTPVARMYAEYSAIAVKADSKYKTIEELVADIKKDPKSMAIVGNAVGGVDYFVAAQLYEALGLTVKDMNYTANSTVAASILSDAKYAFAVSGYGDFPSYVQAGTLRLLAVTGPTPIKGVNVPTLVSKKIDVVVQNWRGIVLPPKTSPAGRALVIRALDIVNASQSFATYLETQKAFYNWLPGTAFDNWLKGEEKKIRRLYAEIGLL</sequence>
<dbReference type="SUPFAM" id="SSF53850">
    <property type="entry name" value="Periplasmic binding protein-like II"/>
    <property type="match status" value="1"/>
</dbReference>
<comment type="similarity">
    <text evidence="1">Belongs to the UPF0065 (bug) family.</text>
</comment>